<dbReference type="InterPro" id="IPR036065">
    <property type="entry name" value="BolA-like_sf"/>
</dbReference>
<evidence type="ECO:0008006" key="5">
    <source>
        <dbReference type="Google" id="ProtNLM"/>
    </source>
</evidence>
<dbReference type="PANTHER" id="PTHR46229:SF4">
    <property type="entry name" value="ACID STRESS PROTEIN IBAG"/>
    <property type="match status" value="1"/>
</dbReference>
<evidence type="ECO:0000313" key="3">
    <source>
        <dbReference type="EMBL" id="KIS34987.1"/>
    </source>
</evidence>
<dbReference type="InterPro" id="IPR002634">
    <property type="entry name" value="BolA"/>
</dbReference>
<proteinExistence type="inferred from homology"/>
<protein>
    <recommendedName>
        <fullName evidence="5">BolA family transcriptional regulator</fullName>
    </recommendedName>
</protein>
<dbReference type="Proteomes" id="UP000050700">
    <property type="component" value="Unassembled WGS sequence"/>
</dbReference>
<organism evidence="3 4">
    <name type="scientific">Haemophilus influenzae</name>
    <dbReference type="NCBI Taxonomy" id="727"/>
    <lineage>
        <taxon>Bacteria</taxon>
        <taxon>Pseudomonadati</taxon>
        <taxon>Pseudomonadota</taxon>
        <taxon>Gammaproteobacteria</taxon>
        <taxon>Pasteurellales</taxon>
        <taxon>Pasteurellaceae</taxon>
        <taxon>Haemophilus</taxon>
    </lineage>
</organism>
<dbReference type="SUPFAM" id="SSF82657">
    <property type="entry name" value="BolA-like"/>
    <property type="match status" value="1"/>
</dbReference>
<dbReference type="PIRSF" id="PIRSF003113">
    <property type="entry name" value="BolA"/>
    <property type="match status" value="1"/>
</dbReference>
<comment type="similarity">
    <text evidence="1 2">Belongs to the BolA/IbaG family.</text>
</comment>
<dbReference type="EMBL" id="JMQP01000002">
    <property type="protein sequence ID" value="KIS34987.1"/>
    <property type="molecule type" value="Genomic_DNA"/>
</dbReference>
<dbReference type="PATRIC" id="fig|727.582.peg.532"/>
<dbReference type="Gene3D" id="3.30.300.90">
    <property type="entry name" value="BolA-like"/>
    <property type="match status" value="1"/>
</dbReference>
<dbReference type="InterPro" id="IPR050961">
    <property type="entry name" value="BolA/IbaG_stress_morph_reg"/>
</dbReference>
<evidence type="ECO:0000256" key="1">
    <source>
        <dbReference type="ARBA" id="ARBA00005578"/>
    </source>
</evidence>
<gene>
    <name evidence="3" type="ORF">NTHI1209_00590</name>
</gene>
<dbReference type="AlphaFoldDB" id="A0A158SVU3"/>
<sequence length="99" mass="11481">MDRKFYIAYLNGNPMELQKIEQILKDTLNIVEVYAQGENAHFGVIVVSDEIAALSRVKQQQTIYAPLMPYFSTGEIHALTIKTYTVEKWKRDRALNQFN</sequence>
<evidence type="ECO:0000256" key="2">
    <source>
        <dbReference type="RuleBase" id="RU003860"/>
    </source>
</evidence>
<evidence type="ECO:0000313" key="4">
    <source>
        <dbReference type="Proteomes" id="UP000050700"/>
    </source>
</evidence>
<reference evidence="3 4" key="1">
    <citation type="submission" date="2014-05" db="EMBL/GenBank/DDBJ databases">
        <title>Methylome analysis of the phasevarions of Haemophilus influenzae.</title>
        <authorList>
            <person name="Atack J.M."/>
            <person name="Fox K.L."/>
            <person name="Power P.M."/>
            <person name="Clark T."/>
            <person name="Jurcisek J."/>
            <person name="Korlach J."/>
            <person name="Bakaletz L.O."/>
            <person name="Jennings M.P."/>
        </authorList>
    </citation>
    <scope>NUCLEOTIDE SEQUENCE [LARGE SCALE GENOMIC DNA]</scope>
    <source>
        <strain evidence="3 4">1209</strain>
    </source>
</reference>
<name>A0A158SVU3_HAEIF</name>
<dbReference type="PANTHER" id="PTHR46229">
    <property type="entry name" value="BOLA TRANSCRIPTION REGULATOR"/>
    <property type="match status" value="1"/>
</dbReference>
<dbReference type="Pfam" id="PF01722">
    <property type="entry name" value="BolA"/>
    <property type="match status" value="1"/>
</dbReference>
<accession>A0A158SVU3</accession>
<comment type="caution">
    <text evidence="3">The sequence shown here is derived from an EMBL/GenBank/DDBJ whole genome shotgun (WGS) entry which is preliminary data.</text>
</comment>